<dbReference type="AlphaFoldDB" id="A0AAE1IDT0"/>
<dbReference type="RefSeq" id="XP_062756481.1">
    <property type="nucleotide sequence ID" value="XM_062898870.1"/>
</dbReference>
<feature type="region of interest" description="Disordered" evidence="1">
    <location>
        <begin position="1"/>
        <end position="52"/>
    </location>
</feature>
<comment type="caution">
    <text evidence="2">The sequence shown here is derived from an EMBL/GenBank/DDBJ whole genome shotgun (WGS) entry which is preliminary data.</text>
</comment>
<dbReference type="EMBL" id="JAWRVG010000014">
    <property type="protein sequence ID" value="KAK4075343.1"/>
    <property type="molecule type" value="Genomic_DNA"/>
</dbReference>
<dbReference type="SUPFAM" id="SSF51182">
    <property type="entry name" value="RmlC-like cupins"/>
    <property type="match status" value="1"/>
</dbReference>
<feature type="region of interest" description="Disordered" evidence="1">
    <location>
        <begin position="112"/>
        <end position="161"/>
    </location>
</feature>
<feature type="compositionally biased region" description="Polar residues" evidence="1">
    <location>
        <begin position="637"/>
        <end position="648"/>
    </location>
</feature>
<name>A0AAE1IDT0_9HYPO</name>
<proteinExistence type="predicted"/>
<sequence length="800" mass="87285">MASTTEDGNPAHKMKRTGRALWKRNTFGGTSSSPMGDRVKSQTGQGDDVPLPMVVSDILPSAASYQSAPPIETPVPLPVPMRAPTSTTTAAPGLAMKQNTMAANKNIVQAQRDWEKKQTQVEDQGPTQERRPQTYVDLPKASTRLESTEISGTSPQRQLTSETDAMAGLKRLPEEALLQQMTELNRPASVNPKRRESRPNTASSAASASTYASASASASPLPSDPGDAMDTGDGETLRTGLQTNADNASYYAYIGNYTMLHTALVFDTELTWLLPEDDGTEQSTNNAPIPPGKERYDDGENGEKLAFICPVRDCRVLHQNMRAMTSHFHGKHNRSLFNDNGDGTFSKVGDYVNEDGSSPGIVVSRNPLSPGAPPPAVPDYTENRKKQLQLLSKRSLSTSRVGVVGSAPPDTSKRSLRGDASTETMEERLAKRPKTTPVPLPVQANSFVSPPPIVRPIPSPPSITPTPIQSLGLPMTDVLRYLHRSLSPTQQVPARLDVLALSKYRQVRNLPGLWWEHHHNKTLDPLQYACALAYLVGRAEEMNPCDRWKGLSRLSSPCVGLPADLPAEARAVFSKSVTCIACQYQFCCYRTKNECEWAHQDQDLGGKTEEAIPQKNYQAAVEEGDKAAALDDEDTTMRWSNGLSSSARQPEEYPVQDSEKKNPPLGTTALHKPSPAELTEMEEMEDWEIAPGTMKDETTNTNIGFSNAYMSNQHPITISPGLSFNVLILKPGHTHHWPIEATKVRTCSVASGKISVKMGNDQAFKLGPNGVVVIRPGQSCMVVNRLYSDAILHCTTLDDL</sequence>
<reference evidence="2" key="1">
    <citation type="submission" date="2023-11" db="EMBL/GenBank/DDBJ databases">
        <title>The genome sequences of three competitors of mushroom-forming fungi.</title>
        <authorList>
            <person name="Beijen E."/>
            <person name="Ohm R.A."/>
        </authorList>
    </citation>
    <scope>NUCLEOTIDE SEQUENCE</scope>
    <source>
        <strain evidence="2">CBS 100526</strain>
    </source>
</reference>
<dbReference type="GeneID" id="87918775"/>
<dbReference type="InterPro" id="IPR011051">
    <property type="entry name" value="RmlC_Cupin_sf"/>
</dbReference>
<feature type="compositionally biased region" description="Basic residues" evidence="1">
    <location>
        <begin position="12"/>
        <end position="22"/>
    </location>
</feature>
<evidence type="ECO:0000313" key="3">
    <source>
        <dbReference type="Proteomes" id="UP001273209"/>
    </source>
</evidence>
<feature type="region of interest" description="Disordered" evidence="1">
    <location>
        <begin position="392"/>
        <end position="444"/>
    </location>
</feature>
<feature type="compositionally biased region" description="Polar residues" evidence="1">
    <location>
        <begin position="144"/>
        <end position="161"/>
    </location>
</feature>
<keyword evidence="3" id="KW-1185">Reference proteome</keyword>
<feature type="compositionally biased region" description="Pro residues" evidence="1">
    <location>
        <begin position="71"/>
        <end position="81"/>
    </location>
</feature>
<evidence type="ECO:0000256" key="1">
    <source>
        <dbReference type="SAM" id="MobiDB-lite"/>
    </source>
</evidence>
<organism evidence="2 3">
    <name type="scientific">Trichoderma aggressivum f. europaeum</name>
    <dbReference type="NCBI Taxonomy" id="173218"/>
    <lineage>
        <taxon>Eukaryota</taxon>
        <taxon>Fungi</taxon>
        <taxon>Dikarya</taxon>
        <taxon>Ascomycota</taxon>
        <taxon>Pezizomycotina</taxon>
        <taxon>Sordariomycetes</taxon>
        <taxon>Hypocreomycetidae</taxon>
        <taxon>Hypocreales</taxon>
        <taxon>Hypocreaceae</taxon>
        <taxon>Trichoderma</taxon>
    </lineage>
</organism>
<feature type="region of interest" description="Disordered" evidence="1">
    <location>
        <begin position="356"/>
        <end position="380"/>
    </location>
</feature>
<accession>A0AAE1IDT0</accession>
<feature type="compositionally biased region" description="Low complexity" evidence="1">
    <location>
        <begin position="201"/>
        <end position="219"/>
    </location>
</feature>
<dbReference type="Proteomes" id="UP001273209">
    <property type="component" value="Unassembled WGS sequence"/>
</dbReference>
<protein>
    <submittedName>
        <fullName evidence="2">Uncharacterized protein</fullName>
    </submittedName>
</protein>
<feature type="region of interest" description="Disordered" evidence="1">
    <location>
        <begin position="183"/>
        <end position="240"/>
    </location>
</feature>
<feature type="region of interest" description="Disordered" evidence="1">
    <location>
        <begin position="278"/>
        <end position="298"/>
    </location>
</feature>
<feature type="region of interest" description="Disordered" evidence="1">
    <location>
        <begin position="65"/>
        <end position="88"/>
    </location>
</feature>
<feature type="region of interest" description="Disordered" evidence="1">
    <location>
        <begin position="628"/>
        <end position="672"/>
    </location>
</feature>
<gene>
    <name evidence="2" type="ORF">Triagg1_4464</name>
</gene>
<evidence type="ECO:0000313" key="2">
    <source>
        <dbReference type="EMBL" id="KAK4075343.1"/>
    </source>
</evidence>